<dbReference type="PANTHER" id="PTHR19849">
    <property type="entry name" value="PHOSPHOLIPASE A-2-ACTIVATING PROTEIN"/>
    <property type="match status" value="1"/>
</dbReference>
<dbReference type="GO" id="GO:0043161">
    <property type="term" value="P:proteasome-mediated ubiquitin-dependent protein catabolic process"/>
    <property type="evidence" value="ECO:0007669"/>
    <property type="project" value="TreeGrafter"/>
</dbReference>
<organism evidence="5 6">
    <name type="scientific">Protomyces lactucae-debilis</name>
    <dbReference type="NCBI Taxonomy" id="2754530"/>
    <lineage>
        <taxon>Eukaryota</taxon>
        <taxon>Fungi</taxon>
        <taxon>Dikarya</taxon>
        <taxon>Ascomycota</taxon>
        <taxon>Taphrinomycotina</taxon>
        <taxon>Taphrinomycetes</taxon>
        <taxon>Taphrinales</taxon>
        <taxon>Protomycetaceae</taxon>
        <taxon>Protomyces</taxon>
    </lineage>
</organism>
<reference evidence="5 6" key="1">
    <citation type="submission" date="2016-07" db="EMBL/GenBank/DDBJ databases">
        <title>Pervasive Adenine N6-methylation of Active Genes in Fungi.</title>
        <authorList>
            <consortium name="DOE Joint Genome Institute"/>
            <person name="Mondo S.J."/>
            <person name="Dannebaum R.O."/>
            <person name="Kuo R.C."/>
            <person name="Labutti K."/>
            <person name="Haridas S."/>
            <person name="Kuo A."/>
            <person name="Salamov A."/>
            <person name="Ahrendt S.R."/>
            <person name="Lipzen A."/>
            <person name="Sullivan W."/>
            <person name="Andreopoulos W.B."/>
            <person name="Clum A."/>
            <person name="Lindquist E."/>
            <person name="Daum C."/>
            <person name="Ramamoorthy G.K."/>
            <person name="Gryganskyi A."/>
            <person name="Culley D."/>
            <person name="Magnuson J.K."/>
            <person name="James T.Y."/>
            <person name="O'Malley M.A."/>
            <person name="Stajich J.E."/>
            <person name="Spatafora J.W."/>
            <person name="Visel A."/>
            <person name="Grigoriev I.V."/>
        </authorList>
    </citation>
    <scope>NUCLEOTIDE SEQUENCE [LARGE SCALE GENOMIC DNA]</scope>
    <source>
        <strain evidence="5 6">12-1054</strain>
    </source>
</reference>
<evidence type="ECO:0000313" key="6">
    <source>
        <dbReference type="Proteomes" id="UP000193685"/>
    </source>
</evidence>
<dbReference type="OMA" id="WDIAKMK"/>
<dbReference type="PROSITE" id="PS00678">
    <property type="entry name" value="WD_REPEATS_1"/>
    <property type="match status" value="2"/>
</dbReference>
<dbReference type="PANTHER" id="PTHR19849:SF1">
    <property type="entry name" value="F-BOX_WD REPEAT-CONTAINING PROTEIN 7"/>
    <property type="match status" value="1"/>
</dbReference>
<dbReference type="SUPFAM" id="SSF50978">
    <property type="entry name" value="WD40 repeat-like"/>
    <property type="match status" value="1"/>
</dbReference>
<name>A0A1Y2FJ74_PROLT</name>
<dbReference type="Pfam" id="PF12937">
    <property type="entry name" value="F-box-like"/>
    <property type="match status" value="1"/>
</dbReference>
<gene>
    <name evidence="5" type="ORF">BCR37DRAFT_302728</name>
</gene>
<proteinExistence type="predicted"/>
<evidence type="ECO:0000256" key="2">
    <source>
        <dbReference type="ARBA" id="ARBA00022737"/>
    </source>
</evidence>
<dbReference type="Gene3D" id="1.20.1280.50">
    <property type="match status" value="1"/>
</dbReference>
<dbReference type="CDD" id="cd22147">
    <property type="entry name" value="F-box_SpPof1-like"/>
    <property type="match status" value="1"/>
</dbReference>
<dbReference type="InterPro" id="IPR015943">
    <property type="entry name" value="WD40/YVTN_repeat-like_dom_sf"/>
</dbReference>
<comment type="caution">
    <text evidence="5">The sequence shown here is derived from an EMBL/GenBank/DDBJ whole genome shotgun (WGS) entry which is preliminary data.</text>
</comment>
<dbReference type="OrthoDB" id="190105at2759"/>
<protein>
    <submittedName>
        <fullName evidence="5">WD40-repeat-containing domain protein</fullName>
    </submittedName>
</protein>
<evidence type="ECO:0000259" key="4">
    <source>
        <dbReference type="PROSITE" id="PS50181"/>
    </source>
</evidence>
<keyword evidence="6" id="KW-1185">Reference proteome</keyword>
<keyword evidence="1 3" id="KW-0853">WD repeat</keyword>
<accession>A0A1Y2FJ74</accession>
<dbReference type="GO" id="GO:0043130">
    <property type="term" value="F:ubiquitin binding"/>
    <property type="evidence" value="ECO:0007669"/>
    <property type="project" value="TreeGrafter"/>
</dbReference>
<evidence type="ECO:0000313" key="5">
    <source>
        <dbReference type="EMBL" id="ORY83306.1"/>
    </source>
</evidence>
<dbReference type="Gene3D" id="2.130.10.10">
    <property type="entry name" value="YVTN repeat-like/Quinoprotein amine dehydrogenase"/>
    <property type="match status" value="1"/>
</dbReference>
<dbReference type="InterPro" id="IPR036322">
    <property type="entry name" value="WD40_repeat_dom_sf"/>
</dbReference>
<dbReference type="PROSITE" id="PS50181">
    <property type="entry name" value="FBOX"/>
    <property type="match status" value="1"/>
</dbReference>
<feature type="repeat" description="WD" evidence="3">
    <location>
        <begin position="409"/>
        <end position="448"/>
    </location>
</feature>
<dbReference type="EMBL" id="MCFI01000008">
    <property type="protein sequence ID" value="ORY83306.1"/>
    <property type="molecule type" value="Genomic_DNA"/>
</dbReference>
<dbReference type="Pfam" id="PF00400">
    <property type="entry name" value="WD40"/>
    <property type="match status" value="7"/>
</dbReference>
<dbReference type="CDD" id="cd00200">
    <property type="entry name" value="WD40"/>
    <property type="match status" value="1"/>
</dbReference>
<dbReference type="GO" id="GO:0005634">
    <property type="term" value="C:nucleus"/>
    <property type="evidence" value="ECO:0007669"/>
    <property type="project" value="TreeGrafter"/>
</dbReference>
<feature type="domain" description="F-box" evidence="4">
    <location>
        <begin position="111"/>
        <end position="158"/>
    </location>
</feature>
<dbReference type="SMART" id="SM00256">
    <property type="entry name" value="FBOX"/>
    <property type="match status" value="1"/>
</dbReference>
<dbReference type="Proteomes" id="UP000193685">
    <property type="component" value="Unassembled WGS sequence"/>
</dbReference>
<dbReference type="GO" id="GO:0010992">
    <property type="term" value="P:ubiquitin recycling"/>
    <property type="evidence" value="ECO:0007669"/>
    <property type="project" value="TreeGrafter"/>
</dbReference>
<dbReference type="RefSeq" id="XP_040725887.1">
    <property type="nucleotide sequence ID" value="XM_040866922.1"/>
</dbReference>
<dbReference type="InterPro" id="IPR001810">
    <property type="entry name" value="F-box_dom"/>
</dbReference>
<feature type="repeat" description="WD" evidence="3">
    <location>
        <begin position="531"/>
        <end position="569"/>
    </location>
</feature>
<dbReference type="STRING" id="56484.A0A1Y2FJ74"/>
<feature type="repeat" description="WD" evidence="3">
    <location>
        <begin position="491"/>
        <end position="530"/>
    </location>
</feature>
<dbReference type="InterPro" id="IPR020472">
    <property type="entry name" value="WD40_PAC1"/>
</dbReference>
<sequence>MPPAATSHVDRFEGNISAGVASPESLSLPSPSASPKAVIVSECPQKSYSHSDAGPNGSQQAVNMMQLPVMLDSFEHLPPNVQSYALYQILKRCNKRTLQMVASVVNPALKRDFLDLLPYELSLHVLSYLDVQSLCRALQVSKRWRQLIDEDEYTWKRRLDIDQYDIEDAEFEEALQLGWVRDSSSALLRRPRAISTAGPGRPDMSPYKELQSDEAVFVRNHFQDMVNGGLKQPLVGQQIYKTIYRKHHTRYQRWMNPRKEPQHISFESHGRHVVTCLQLDDDKIITGSEDSNINIFDARTGALRVSLQGHEGGVWALQYMGDILVSGSTDRTVRVWDIPTGRCLQTYDGHTSTVRCLLLTAMPESKHGEQMIITGSRDSSLKMWKLPKAEDPPWQDASPTSNPYWMRTLEGHSQAVRAIAAEDDVLVSGSYDCSVRVWKVSTGVCLHRLTGHTQKVYSVVLDAKRGRCISGSMDWKVKVWDLDVGACLWTLEGHTSLVGLLSLSNERLVSAAADSTLRVWDPNTGKCMQSLTAHTGAITCFQHDGDKIISGSDGTLKLWDGKTGKFKRDLLSNLSYVWQVKFDERRCVAAVQRNNMTFIEVLDFGC</sequence>
<keyword evidence="2" id="KW-0677">Repeat</keyword>
<dbReference type="AlphaFoldDB" id="A0A1Y2FJ74"/>
<dbReference type="SMART" id="SM00320">
    <property type="entry name" value="WD40"/>
    <property type="match status" value="7"/>
</dbReference>
<dbReference type="InterPro" id="IPR019775">
    <property type="entry name" value="WD40_repeat_CS"/>
</dbReference>
<dbReference type="InterPro" id="IPR036047">
    <property type="entry name" value="F-box-like_dom_sf"/>
</dbReference>
<evidence type="ECO:0000256" key="1">
    <source>
        <dbReference type="ARBA" id="ARBA00022574"/>
    </source>
</evidence>
<dbReference type="PRINTS" id="PR00320">
    <property type="entry name" value="GPROTEINBRPT"/>
</dbReference>
<dbReference type="SUPFAM" id="SSF81383">
    <property type="entry name" value="F-box domain"/>
    <property type="match status" value="1"/>
</dbReference>
<dbReference type="PROSITE" id="PS50294">
    <property type="entry name" value="WD_REPEATS_REGION"/>
    <property type="match status" value="4"/>
</dbReference>
<dbReference type="InterPro" id="IPR001680">
    <property type="entry name" value="WD40_rpt"/>
</dbReference>
<dbReference type="GeneID" id="63783521"/>
<feature type="repeat" description="WD" evidence="3">
    <location>
        <begin position="347"/>
        <end position="386"/>
    </location>
</feature>
<dbReference type="GO" id="GO:0005737">
    <property type="term" value="C:cytoplasm"/>
    <property type="evidence" value="ECO:0007669"/>
    <property type="project" value="TreeGrafter"/>
</dbReference>
<evidence type="ECO:0000256" key="3">
    <source>
        <dbReference type="PROSITE-ProRule" id="PRU00221"/>
    </source>
</evidence>
<feature type="repeat" description="WD" evidence="3">
    <location>
        <begin position="307"/>
        <end position="346"/>
    </location>
</feature>
<dbReference type="PROSITE" id="PS50082">
    <property type="entry name" value="WD_REPEATS_2"/>
    <property type="match status" value="6"/>
</dbReference>
<feature type="repeat" description="WD" evidence="3">
    <location>
        <begin position="449"/>
        <end position="490"/>
    </location>
</feature>